<dbReference type="EMBL" id="JRTT01000005">
    <property type="protein sequence ID" value="KHD78398.1"/>
    <property type="molecule type" value="Genomic_DNA"/>
</dbReference>
<keyword evidence="3" id="KW-1185">Reference proteome</keyword>
<feature type="domain" description="Carrier" evidence="1">
    <location>
        <begin position="1"/>
        <end position="79"/>
    </location>
</feature>
<dbReference type="SUPFAM" id="SSF47336">
    <property type="entry name" value="ACP-like"/>
    <property type="match status" value="1"/>
</dbReference>
<dbReference type="STRING" id="1869.MB27_05290"/>
<proteinExistence type="predicted"/>
<sequence length="87" mass="9538">MPWDDSFEKLLRPLLPLLPPRTRIVPELDLVAAGLDSFGVVELLAEVEDHYGILLDDEEITAQAVESPATLWRIVSAHLTAEAPGHG</sequence>
<comment type="caution">
    <text evidence="2">The sequence shown here is derived from an EMBL/GenBank/DDBJ whole genome shotgun (WGS) entry which is preliminary data.</text>
</comment>
<organism evidence="2 3">
    <name type="scientific">Actinoplanes utahensis</name>
    <dbReference type="NCBI Taxonomy" id="1869"/>
    <lineage>
        <taxon>Bacteria</taxon>
        <taxon>Bacillati</taxon>
        <taxon>Actinomycetota</taxon>
        <taxon>Actinomycetes</taxon>
        <taxon>Micromonosporales</taxon>
        <taxon>Micromonosporaceae</taxon>
        <taxon>Actinoplanes</taxon>
    </lineage>
</organism>
<name>A0A0A6UTU6_ACTUT</name>
<dbReference type="eggNOG" id="COG0236">
    <property type="taxonomic scope" value="Bacteria"/>
</dbReference>
<dbReference type="InterPro" id="IPR036736">
    <property type="entry name" value="ACP-like_sf"/>
</dbReference>
<evidence type="ECO:0000313" key="3">
    <source>
        <dbReference type="Proteomes" id="UP000054537"/>
    </source>
</evidence>
<reference evidence="2 3" key="1">
    <citation type="submission" date="2014-10" db="EMBL/GenBank/DDBJ databases">
        <title>Draft genome sequence of Actinoplanes utahensis NRRL 12052.</title>
        <authorList>
            <person name="Velasco-Bucheli B."/>
            <person name="del Cerro C."/>
            <person name="Hormigo D."/>
            <person name="Garcia J.L."/>
            <person name="Acebal C."/>
            <person name="Arroyo M."/>
            <person name="de la Mata I."/>
        </authorList>
    </citation>
    <scope>NUCLEOTIDE SEQUENCE [LARGE SCALE GENOMIC DNA]</scope>
    <source>
        <strain evidence="2 3">NRRL 12052</strain>
    </source>
</reference>
<protein>
    <recommendedName>
        <fullName evidence="1">Carrier domain-containing protein</fullName>
    </recommendedName>
</protein>
<dbReference type="Gene3D" id="1.10.1200.10">
    <property type="entry name" value="ACP-like"/>
    <property type="match status" value="1"/>
</dbReference>
<dbReference type="InterPro" id="IPR009081">
    <property type="entry name" value="PP-bd_ACP"/>
</dbReference>
<accession>A0A0A6UTU6</accession>
<dbReference type="PROSITE" id="PS50075">
    <property type="entry name" value="CARRIER"/>
    <property type="match status" value="1"/>
</dbReference>
<evidence type="ECO:0000313" key="2">
    <source>
        <dbReference type="EMBL" id="KHD78398.1"/>
    </source>
</evidence>
<evidence type="ECO:0000259" key="1">
    <source>
        <dbReference type="PROSITE" id="PS50075"/>
    </source>
</evidence>
<gene>
    <name evidence="2" type="ORF">MB27_05290</name>
</gene>
<dbReference type="Pfam" id="PF00550">
    <property type="entry name" value="PP-binding"/>
    <property type="match status" value="1"/>
</dbReference>
<dbReference type="AlphaFoldDB" id="A0A0A6UTU6"/>
<dbReference type="Proteomes" id="UP000054537">
    <property type="component" value="Unassembled WGS sequence"/>
</dbReference>